<name>A0A813KJS8_POLGL</name>
<dbReference type="EMBL" id="CAJNNW010030244">
    <property type="protein sequence ID" value="CAE8702850.1"/>
    <property type="molecule type" value="Genomic_DNA"/>
</dbReference>
<sequence>AAFAAAFGATNPVAPPSRAAPGLAAAFQGTSTKPARQHGLLVSGVQVCWAAAACSASFVWAVLSRRSARRLRHTPRLANGESSEESAASFARRRGVKPLGDSAQAAAHFKALLPQDEAVEGLMDWLWSRGLEDHYPTINAWTREQGAADFAEVAENADSLAEYLGPALDDLQRSQLLRGFHCK</sequence>
<evidence type="ECO:0000313" key="2">
    <source>
        <dbReference type="EMBL" id="CAE8702850.1"/>
    </source>
</evidence>
<evidence type="ECO:0000256" key="1">
    <source>
        <dbReference type="SAM" id="Phobius"/>
    </source>
</evidence>
<gene>
    <name evidence="2" type="ORF">PGLA2088_LOCUS32626</name>
</gene>
<dbReference type="AlphaFoldDB" id="A0A813KJS8"/>
<accession>A0A813KJS8</accession>
<comment type="caution">
    <text evidence="2">The sequence shown here is derived from an EMBL/GenBank/DDBJ whole genome shotgun (WGS) entry which is preliminary data.</text>
</comment>
<keyword evidence="1" id="KW-0472">Membrane</keyword>
<keyword evidence="1" id="KW-0812">Transmembrane</keyword>
<organism evidence="2 3">
    <name type="scientific">Polarella glacialis</name>
    <name type="common">Dinoflagellate</name>
    <dbReference type="NCBI Taxonomy" id="89957"/>
    <lineage>
        <taxon>Eukaryota</taxon>
        <taxon>Sar</taxon>
        <taxon>Alveolata</taxon>
        <taxon>Dinophyceae</taxon>
        <taxon>Suessiales</taxon>
        <taxon>Suessiaceae</taxon>
        <taxon>Polarella</taxon>
    </lineage>
</organism>
<reference evidence="2" key="1">
    <citation type="submission" date="2021-02" db="EMBL/GenBank/DDBJ databases">
        <authorList>
            <person name="Dougan E. K."/>
            <person name="Rhodes N."/>
            <person name="Thang M."/>
            <person name="Chan C."/>
        </authorList>
    </citation>
    <scope>NUCLEOTIDE SEQUENCE</scope>
</reference>
<protein>
    <submittedName>
        <fullName evidence="2">Uncharacterized protein</fullName>
    </submittedName>
</protein>
<feature type="transmembrane region" description="Helical" evidence="1">
    <location>
        <begin position="43"/>
        <end position="63"/>
    </location>
</feature>
<dbReference type="Proteomes" id="UP000626109">
    <property type="component" value="Unassembled WGS sequence"/>
</dbReference>
<keyword evidence="1" id="KW-1133">Transmembrane helix</keyword>
<feature type="non-terminal residue" evidence="2">
    <location>
        <position position="1"/>
    </location>
</feature>
<evidence type="ECO:0000313" key="3">
    <source>
        <dbReference type="Proteomes" id="UP000626109"/>
    </source>
</evidence>
<proteinExistence type="predicted"/>